<keyword evidence="1" id="KW-0472">Membrane</keyword>
<proteinExistence type="predicted"/>
<keyword evidence="1" id="KW-0812">Transmembrane</keyword>
<keyword evidence="1" id="KW-1133">Transmembrane helix</keyword>
<dbReference type="SMART" id="SM00014">
    <property type="entry name" value="acidPPc"/>
    <property type="match status" value="1"/>
</dbReference>
<dbReference type="InterPro" id="IPR036938">
    <property type="entry name" value="PAP2/HPO_sf"/>
</dbReference>
<feature type="transmembrane region" description="Helical" evidence="1">
    <location>
        <begin position="14"/>
        <end position="39"/>
    </location>
</feature>
<evidence type="ECO:0000313" key="3">
    <source>
        <dbReference type="EMBL" id="MCX7571117.1"/>
    </source>
</evidence>
<dbReference type="Gene3D" id="1.20.144.10">
    <property type="entry name" value="Phosphatidic acid phosphatase type 2/haloperoxidase"/>
    <property type="match status" value="2"/>
</dbReference>
<gene>
    <name evidence="3" type="ORF">OS242_14290</name>
</gene>
<accession>A0ABT3X5J0</accession>
<name>A0ABT3X5J0_9BACL</name>
<dbReference type="RefSeq" id="WP_267152360.1">
    <property type="nucleotide sequence ID" value="NZ_JAPMLT010000008.1"/>
</dbReference>
<feature type="transmembrane region" description="Helical" evidence="1">
    <location>
        <begin position="161"/>
        <end position="182"/>
    </location>
</feature>
<dbReference type="Pfam" id="PF01569">
    <property type="entry name" value="PAP2"/>
    <property type="match status" value="1"/>
</dbReference>
<feature type="transmembrane region" description="Helical" evidence="1">
    <location>
        <begin position="93"/>
        <end position="113"/>
    </location>
</feature>
<reference evidence="3 4" key="1">
    <citation type="submission" date="2022-11" db="EMBL/GenBank/DDBJ databases">
        <title>Study of microbial diversity in lake waters.</title>
        <authorList>
            <person name="Zhang J."/>
        </authorList>
    </citation>
    <scope>NUCLEOTIDE SEQUENCE [LARGE SCALE GENOMIC DNA]</scope>
    <source>
        <strain evidence="3 4">DT12</strain>
    </source>
</reference>
<protein>
    <submittedName>
        <fullName evidence="3">Phosphatase PAP2 family protein</fullName>
    </submittedName>
</protein>
<dbReference type="EMBL" id="JAPMLT010000008">
    <property type="protein sequence ID" value="MCX7571117.1"/>
    <property type="molecule type" value="Genomic_DNA"/>
</dbReference>
<evidence type="ECO:0000313" key="4">
    <source>
        <dbReference type="Proteomes" id="UP001208017"/>
    </source>
</evidence>
<dbReference type="PANTHER" id="PTHR14969:SF13">
    <property type="entry name" value="AT30094P"/>
    <property type="match status" value="1"/>
</dbReference>
<evidence type="ECO:0000256" key="1">
    <source>
        <dbReference type="SAM" id="Phobius"/>
    </source>
</evidence>
<evidence type="ECO:0000259" key="2">
    <source>
        <dbReference type="SMART" id="SM00014"/>
    </source>
</evidence>
<comment type="caution">
    <text evidence="3">The sequence shown here is derived from an EMBL/GenBank/DDBJ whole genome shotgun (WGS) entry which is preliminary data.</text>
</comment>
<feature type="transmembrane region" description="Helical" evidence="1">
    <location>
        <begin position="188"/>
        <end position="208"/>
    </location>
</feature>
<dbReference type="Proteomes" id="UP001208017">
    <property type="component" value="Unassembled WGS sequence"/>
</dbReference>
<dbReference type="SUPFAM" id="SSF48317">
    <property type="entry name" value="Acid phosphatase/Vanadium-dependent haloperoxidase"/>
    <property type="match status" value="1"/>
</dbReference>
<feature type="transmembrane region" description="Helical" evidence="1">
    <location>
        <begin position="133"/>
        <end position="149"/>
    </location>
</feature>
<keyword evidence="4" id="KW-1185">Reference proteome</keyword>
<dbReference type="CDD" id="cd03392">
    <property type="entry name" value="PAP2_like_2"/>
    <property type="match status" value="1"/>
</dbReference>
<dbReference type="InterPro" id="IPR000326">
    <property type="entry name" value="PAP2/HPO"/>
</dbReference>
<organism evidence="3 4">
    <name type="scientific">Tumebacillus lacus</name>
    <dbReference type="NCBI Taxonomy" id="2995335"/>
    <lineage>
        <taxon>Bacteria</taxon>
        <taxon>Bacillati</taxon>
        <taxon>Bacillota</taxon>
        <taxon>Bacilli</taxon>
        <taxon>Bacillales</taxon>
        <taxon>Alicyclobacillaceae</taxon>
        <taxon>Tumebacillus</taxon>
    </lineage>
</organism>
<feature type="domain" description="Phosphatidic acid phosphatase type 2/haloperoxidase" evidence="2">
    <location>
        <begin position="92"/>
        <end position="203"/>
    </location>
</feature>
<sequence length="214" mass="23839">MDKSDTRLAILDPLWLAGLSALGLAAVALLLGTPAMHLFDHTVLHGVRVWHADWLTAVMKFFTFVGSTEAAAVIVLLAMFWIRRRLNNRREALLFMSAVAGAGLFNLLLKHWFQRPRPELGLIEAGGFSFPSGHSMGAFALYGLLAYLLRRQFAGLVERSLWLLFSAVMIVCIGFSRVYLGVHYPSDVIGGFLAGSCLVALTIAYNRYVWRRRL</sequence>
<feature type="transmembrane region" description="Helical" evidence="1">
    <location>
        <begin position="59"/>
        <end position="81"/>
    </location>
</feature>
<dbReference type="PANTHER" id="PTHR14969">
    <property type="entry name" value="SPHINGOSINE-1-PHOSPHATE PHOSPHOHYDROLASE"/>
    <property type="match status" value="1"/>
</dbReference>